<evidence type="ECO:0000256" key="1">
    <source>
        <dbReference type="SAM" id="MobiDB-lite"/>
    </source>
</evidence>
<feature type="region of interest" description="Disordered" evidence="1">
    <location>
        <begin position="70"/>
        <end position="95"/>
    </location>
</feature>
<feature type="compositionally biased region" description="Basic and acidic residues" evidence="1">
    <location>
        <begin position="82"/>
        <end position="93"/>
    </location>
</feature>
<evidence type="ECO:0000313" key="2">
    <source>
        <dbReference type="EMBL" id="SUZ13605.1"/>
    </source>
</evidence>
<proteinExistence type="predicted"/>
<dbReference type="EMBL" id="UIGY01000242">
    <property type="protein sequence ID" value="SUZ13605.1"/>
    <property type="molecule type" value="Genomic_DNA"/>
</dbReference>
<feature type="non-terminal residue" evidence="2">
    <location>
        <position position="155"/>
    </location>
</feature>
<gene>
    <name evidence="2" type="ORF">BGT96224V2_LOCUS6778</name>
</gene>
<reference evidence="2" key="1">
    <citation type="submission" date="2018-07" db="EMBL/GenBank/DDBJ databases">
        <authorList>
            <person name="Quirk P.G."/>
            <person name="Krulwich T.A."/>
        </authorList>
    </citation>
    <scope>NUCLEOTIDE SEQUENCE</scope>
    <source>
        <strain evidence="2">96224</strain>
    </source>
</reference>
<name>A0A381LIC0_BLUGR</name>
<sequence length="155" mass="16862">MAPPKTRSASSSNENSELEGKSNNKPTLSDILAEIRKLNVKQTSHDAELAELSVRFSELEATIKLNKDSSAAVKNNTLSNNESKDSKYIDKPKGPNNFPPRDPLIILGLKSTWNLAKQIYLTYPILVLIGKIEAAGPLLIRKVNIFNGCGSTGAN</sequence>
<dbReference type="AlphaFoldDB" id="A0A381LIC0"/>
<accession>A0A381LIC0</accession>
<feature type="region of interest" description="Disordered" evidence="1">
    <location>
        <begin position="1"/>
        <end position="26"/>
    </location>
</feature>
<feature type="compositionally biased region" description="Polar residues" evidence="1">
    <location>
        <begin position="70"/>
        <end position="81"/>
    </location>
</feature>
<protein>
    <submittedName>
        <fullName evidence="2">BgtAc-30122</fullName>
    </submittedName>
</protein>
<organism evidence="2">
    <name type="scientific">Blumeria graminis f. sp. tritici 96224</name>
    <dbReference type="NCBI Taxonomy" id="1268274"/>
    <lineage>
        <taxon>Eukaryota</taxon>
        <taxon>Fungi</taxon>
        <taxon>Dikarya</taxon>
        <taxon>Ascomycota</taxon>
        <taxon>Pezizomycotina</taxon>
        <taxon>Leotiomycetes</taxon>
        <taxon>Erysiphales</taxon>
        <taxon>Erysiphaceae</taxon>
        <taxon>Blumeria</taxon>
    </lineage>
</organism>